<dbReference type="Pfam" id="PF12729">
    <property type="entry name" value="4HB_MCP_1"/>
    <property type="match status" value="1"/>
</dbReference>
<dbReference type="PANTHER" id="PTHR44757:SF4">
    <property type="entry name" value="DIGUANYLATE CYCLASE DGCE-RELATED"/>
    <property type="match status" value="1"/>
</dbReference>
<dbReference type="InterPro" id="IPR000700">
    <property type="entry name" value="PAS-assoc_C"/>
</dbReference>
<sequence>MGFTLLFLLVSVLVVTGLYSTSINNKRLESTYIQQSIKLKLLVSMRSIGRERVNLLFSSATYTDPFEQDDALIKFSELATQFILTRDKFRSLGLNQEESTNLRRTELIINSTSAKQAQVIELIRNGNPDEARHLLVKSVIPAQIKLLDSYNQLIELQSSIADNAIAKAHDATRTAYGFVLFVMMILFCLGLLIAVFVTRRISSIETALFTEKELAEVTLHSIADGVITTDQLGMVTYINPVAETMTGWNNMEALNQSLSLVYPIMNVSTGQYISYIDLITTLDAPLVGAEDRVLIRKDGHEFAIKDSLAPIRNQHDISIGAILIFNDISEARKLSQQLSWQANHDPLTGLINRRGFENKLAHAIKDQKILKREQALLFLDLDKFKLINDTSGHLAGDEFLRQFSRMTETQIRTSDALARLGGDEFAILLDGCGIERAMTIAEHIRQNIASYKFEWEEKLFEIGVSIGLVMLNEHIVDATEALAAADAACYQAKHEGRNQIQIFQGAASLNNQRNEATWVQKITQALEHNRFLLYYQRIVPTNTHSNSPAHSEILLRMLDDDNQVISPAAFIPAAERYGLMPSIDRWVILHMLTWIKTHPAPEHTNYAINLSGQALGDNRFLEFVVQALTKAQLPAGTISFEITETAAISNLSQAIRFINTIKQMGCLFSLDDFGSGMSSYTYLKNLNVDFLKIDGAFVKNMTNDAIDRAMVESINRIGHVMNIKTVAEFVENGETLQALTELNVDYAQGYAIHKPEPLPE</sequence>
<dbReference type="PANTHER" id="PTHR44757">
    <property type="entry name" value="DIGUANYLATE CYCLASE DGCP"/>
    <property type="match status" value="1"/>
</dbReference>
<feature type="domain" description="EAL" evidence="4">
    <location>
        <begin position="515"/>
        <end position="760"/>
    </location>
</feature>
<dbReference type="InterPro" id="IPR052155">
    <property type="entry name" value="Biofilm_reg_signaling"/>
</dbReference>
<evidence type="ECO:0000256" key="1">
    <source>
        <dbReference type="SAM" id="Phobius"/>
    </source>
</evidence>
<dbReference type="Gene3D" id="3.30.450.20">
    <property type="entry name" value="PAS domain"/>
    <property type="match status" value="1"/>
</dbReference>
<dbReference type="Pfam" id="PF00990">
    <property type="entry name" value="GGDEF"/>
    <property type="match status" value="1"/>
</dbReference>
<dbReference type="CDD" id="cd19411">
    <property type="entry name" value="MCP2201-like_sensor"/>
    <property type="match status" value="1"/>
</dbReference>
<keyword evidence="1" id="KW-1133">Transmembrane helix</keyword>
<dbReference type="NCBIfam" id="TIGR00254">
    <property type="entry name" value="GGDEF"/>
    <property type="match status" value="1"/>
</dbReference>
<dbReference type="InterPro" id="IPR013767">
    <property type="entry name" value="PAS_fold"/>
</dbReference>
<accession>A0A809SF67</accession>
<dbReference type="RefSeq" id="WP_232526098.1">
    <property type="nucleotide sequence ID" value="NZ_AP021881.1"/>
</dbReference>
<reference evidence="7" key="1">
    <citation type="submission" date="2019-11" db="EMBL/GenBank/DDBJ databases">
        <title>Isolation and characterization of a novel species in the genus Sulfuriferula.</title>
        <authorList>
            <person name="Mochizuki J."/>
            <person name="Kojima H."/>
            <person name="Fukui M."/>
        </authorList>
    </citation>
    <scope>NUCLEOTIDE SEQUENCE [LARGE SCALE GENOMIC DNA]</scope>
    <source>
        <strain evidence="7">SGTM</strain>
    </source>
</reference>
<dbReference type="Pfam" id="PF00563">
    <property type="entry name" value="EAL"/>
    <property type="match status" value="1"/>
</dbReference>
<dbReference type="CDD" id="cd01949">
    <property type="entry name" value="GGDEF"/>
    <property type="match status" value="1"/>
</dbReference>
<dbReference type="NCBIfam" id="TIGR00229">
    <property type="entry name" value="sensory_box"/>
    <property type="match status" value="1"/>
</dbReference>
<dbReference type="InterPro" id="IPR029787">
    <property type="entry name" value="Nucleotide_cyclase"/>
</dbReference>
<evidence type="ECO:0000259" key="2">
    <source>
        <dbReference type="PROSITE" id="PS50112"/>
    </source>
</evidence>
<dbReference type="SMART" id="SM00267">
    <property type="entry name" value="GGDEF"/>
    <property type="match status" value="1"/>
</dbReference>
<dbReference type="InterPro" id="IPR047347">
    <property type="entry name" value="YvaQ-like_sensor"/>
</dbReference>
<name>A0A809SF67_9PROT</name>
<dbReference type="SMART" id="SM00052">
    <property type="entry name" value="EAL"/>
    <property type="match status" value="1"/>
</dbReference>
<feature type="domain" description="GGDEF" evidence="5">
    <location>
        <begin position="372"/>
        <end position="505"/>
    </location>
</feature>
<dbReference type="InterPro" id="IPR035919">
    <property type="entry name" value="EAL_sf"/>
</dbReference>
<organism evidence="6 7">
    <name type="scientific">Sulfuriferula nivalis</name>
    <dbReference type="NCBI Taxonomy" id="2675298"/>
    <lineage>
        <taxon>Bacteria</taxon>
        <taxon>Pseudomonadati</taxon>
        <taxon>Pseudomonadota</taxon>
        <taxon>Betaproteobacteria</taxon>
        <taxon>Nitrosomonadales</taxon>
        <taxon>Sulfuricellaceae</taxon>
        <taxon>Sulfuriferula</taxon>
    </lineage>
</organism>
<dbReference type="KEGG" id="sniv:SFSGTM_27150"/>
<proteinExistence type="predicted"/>
<protein>
    <submittedName>
        <fullName evidence="6">Uncharacterized protein</fullName>
    </submittedName>
</protein>
<dbReference type="CDD" id="cd01948">
    <property type="entry name" value="EAL"/>
    <property type="match status" value="1"/>
</dbReference>
<dbReference type="GO" id="GO:0006355">
    <property type="term" value="P:regulation of DNA-templated transcription"/>
    <property type="evidence" value="ECO:0007669"/>
    <property type="project" value="InterPro"/>
</dbReference>
<dbReference type="PROSITE" id="PS50883">
    <property type="entry name" value="EAL"/>
    <property type="match status" value="1"/>
</dbReference>
<evidence type="ECO:0000259" key="4">
    <source>
        <dbReference type="PROSITE" id="PS50883"/>
    </source>
</evidence>
<feature type="transmembrane region" description="Helical" evidence="1">
    <location>
        <begin position="175"/>
        <end position="197"/>
    </location>
</feature>
<dbReference type="InterPro" id="IPR024478">
    <property type="entry name" value="HlyB_4HB_MCP"/>
</dbReference>
<dbReference type="PROSITE" id="PS50113">
    <property type="entry name" value="PAC"/>
    <property type="match status" value="1"/>
</dbReference>
<evidence type="ECO:0000259" key="5">
    <source>
        <dbReference type="PROSITE" id="PS50887"/>
    </source>
</evidence>
<dbReference type="CDD" id="cd00130">
    <property type="entry name" value="PAS"/>
    <property type="match status" value="1"/>
</dbReference>
<feature type="domain" description="PAS" evidence="2">
    <location>
        <begin position="211"/>
        <end position="263"/>
    </location>
</feature>
<dbReference type="AlphaFoldDB" id="A0A809SF67"/>
<keyword evidence="7" id="KW-1185">Reference proteome</keyword>
<dbReference type="SUPFAM" id="SSF55073">
    <property type="entry name" value="Nucleotide cyclase"/>
    <property type="match status" value="1"/>
</dbReference>
<dbReference type="PROSITE" id="PS50112">
    <property type="entry name" value="PAS"/>
    <property type="match status" value="1"/>
</dbReference>
<evidence type="ECO:0000259" key="3">
    <source>
        <dbReference type="PROSITE" id="PS50113"/>
    </source>
</evidence>
<keyword evidence="1" id="KW-0472">Membrane</keyword>
<dbReference type="InterPro" id="IPR000014">
    <property type="entry name" value="PAS"/>
</dbReference>
<dbReference type="FunFam" id="3.30.70.270:FF:000001">
    <property type="entry name" value="Diguanylate cyclase domain protein"/>
    <property type="match status" value="1"/>
</dbReference>
<dbReference type="Proteomes" id="UP000463939">
    <property type="component" value="Chromosome"/>
</dbReference>
<dbReference type="InterPro" id="IPR000160">
    <property type="entry name" value="GGDEF_dom"/>
</dbReference>
<feature type="domain" description="PAC" evidence="3">
    <location>
        <begin position="288"/>
        <end position="340"/>
    </location>
</feature>
<dbReference type="InterPro" id="IPR035965">
    <property type="entry name" value="PAS-like_dom_sf"/>
</dbReference>
<dbReference type="InterPro" id="IPR043128">
    <property type="entry name" value="Rev_trsase/Diguanyl_cyclase"/>
</dbReference>
<dbReference type="Pfam" id="PF00989">
    <property type="entry name" value="PAS"/>
    <property type="match status" value="1"/>
</dbReference>
<dbReference type="EMBL" id="AP021881">
    <property type="protein sequence ID" value="BBP02007.1"/>
    <property type="molecule type" value="Genomic_DNA"/>
</dbReference>
<evidence type="ECO:0000313" key="7">
    <source>
        <dbReference type="Proteomes" id="UP000463939"/>
    </source>
</evidence>
<dbReference type="SUPFAM" id="SSF141868">
    <property type="entry name" value="EAL domain-like"/>
    <property type="match status" value="1"/>
</dbReference>
<evidence type="ECO:0000313" key="6">
    <source>
        <dbReference type="EMBL" id="BBP02007.1"/>
    </source>
</evidence>
<dbReference type="SUPFAM" id="SSF55785">
    <property type="entry name" value="PYP-like sensor domain (PAS domain)"/>
    <property type="match status" value="1"/>
</dbReference>
<dbReference type="Gene3D" id="3.20.20.450">
    <property type="entry name" value="EAL domain"/>
    <property type="match status" value="1"/>
</dbReference>
<keyword evidence="1" id="KW-0812">Transmembrane</keyword>
<dbReference type="PROSITE" id="PS50887">
    <property type="entry name" value="GGDEF"/>
    <property type="match status" value="1"/>
</dbReference>
<dbReference type="InterPro" id="IPR001633">
    <property type="entry name" value="EAL_dom"/>
</dbReference>
<dbReference type="GO" id="GO:0003824">
    <property type="term" value="F:catalytic activity"/>
    <property type="evidence" value="ECO:0007669"/>
    <property type="project" value="UniProtKB-ARBA"/>
</dbReference>
<dbReference type="Gene3D" id="3.30.70.270">
    <property type="match status" value="1"/>
</dbReference>
<gene>
    <name evidence="6" type="ORF">SFSGTM_27150</name>
</gene>